<organism evidence="2 3">
    <name type="scientific">Schleiferilactobacillus harbinensis DSM 16991</name>
    <dbReference type="NCBI Taxonomy" id="1122147"/>
    <lineage>
        <taxon>Bacteria</taxon>
        <taxon>Bacillati</taxon>
        <taxon>Bacillota</taxon>
        <taxon>Bacilli</taxon>
        <taxon>Lactobacillales</taxon>
        <taxon>Lactobacillaceae</taxon>
        <taxon>Schleiferilactobacillus</taxon>
    </lineage>
</organism>
<protein>
    <submittedName>
        <fullName evidence="2">Uncharacterized protein</fullName>
    </submittedName>
</protein>
<proteinExistence type="predicted"/>
<accession>A0A0R1XBM6</accession>
<sequence>MYFPPQAKYNDRKKNAHQYMRPMDMPIERQAVAHRGSEQTGQAEGNGPWPKEAA</sequence>
<feature type="region of interest" description="Disordered" evidence="1">
    <location>
        <begin position="29"/>
        <end position="54"/>
    </location>
</feature>
<dbReference type="AlphaFoldDB" id="A0A0R1XBM6"/>
<evidence type="ECO:0000313" key="2">
    <source>
        <dbReference type="EMBL" id="KRM27506.1"/>
    </source>
</evidence>
<evidence type="ECO:0000313" key="3">
    <source>
        <dbReference type="Proteomes" id="UP000050949"/>
    </source>
</evidence>
<comment type="caution">
    <text evidence="2">The sequence shown here is derived from an EMBL/GenBank/DDBJ whole genome shotgun (WGS) entry which is preliminary data.</text>
</comment>
<gene>
    <name evidence="2" type="ORF">FC91_GL002519</name>
</gene>
<dbReference type="EMBL" id="AZFW01000048">
    <property type="protein sequence ID" value="KRM27506.1"/>
    <property type="molecule type" value="Genomic_DNA"/>
</dbReference>
<name>A0A0R1XBM6_9LACO</name>
<reference evidence="2 3" key="1">
    <citation type="journal article" date="2015" name="Genome Announc.">
        <title>Expanding the biotechnology potential of lactobacilli through comparative genomics of 213 strains and associated genera.</title>
        <authorList>
            <person name="Sun Z."/>
            <person name="Harris H.M."/>
            <person name="McCann A."/>
            <person name="Guo C."/>
            <person name="Argimon S."/>
            <person name="Zhang W."/>
            <person name="Yang X."/>
            <person name="Jeffery I.B."/>
            <person name="Cooney J.C."/>
            <person name="Kagawa T.F."/>
            <person name="Liu W."/>
            <person name="Song Y."/>
            <person name="Salvetti E."/>
            <person name="Wrobel A."/>
            <person name="Rasinkangas P."/>
            <person name="Parkhill J."/>
            <person name="Rea M.C."/>
            <person name="O'Sullivan O."/>
            <person name="Ritari J."/>
            <person name="Douillard F.P."/>
            <person name="Paul Ross R."/>
            <person name="Yang R."/>
            <person name="Briner A.E."/>
            <person name="Felis G.E."/>
            <person name="de Vos W.M."/>
            <person name="Barrangou R."/>
            <person name="Klaenhammer T.R."/>
            <person name="Caufield P.W."/>
            <person name="Cui Y."/>
            <person name="Zhang H."/>
            <person name="O'Toole P.W."/>
        </authorList>
    </citation>
    <scope>NUCLEOTIDE SEQUENCE [LARGE SCALE GENOMIC DNA]</scope>
    <source>
        <strain evidence="2 3">DSM 16991</strain>
    </source>
</reference>
<dbReference type="Proteomes" id="UP000050949">
    <property type="component" value="Unassembled WGS sequence"/>
</dbReference>
<evidence type="ECO:0000256" key="1">
    <source>
        <dbReference type="SAM" id="MobiDB-lite"/>
    </source>
</evidence>